<feature type="transmembrane region" description="Helical" evidence="1">
    <location>
        <begin position="12"/>
        <end position="29"/>
    </location>
</feature>
<keyword evidence="3" id="KW-1185">Reference proteome</keyword>
<name>A0A388T8V7_TERA1</name>
<dbReference type="EMBL" id="BGZN01000001">
    <property type="protein sequence ID" value="GBR72638.1"/>
    <property type="molecule type" value="Genomic_DNA"/>
</dbReference>
<feature type="transmembrane region" description="Helical" evidence="1">
    <location>
        <begin position="35"/>
        <end position="56"/>
    </location>
</feature>
<keyword evidence="1" id="KW-1133">Transmembrane helix</keyword>
<evidence type="ECO:0000256" key="1">
    <source>
        <dbReference type="SAM" id="Phobius"/>
    </source>
</evidence>
<dbReference type="AlphaFoldDB" id="A0A388T8V7"/>
<comment type="caution">
    <text evidence="2">The sequence shown here is derived from an EMBL/GenBank/DDBJ whole genome shotgun (WGS) entry which is preliminary data.</text>
</comment>
<keyword evidence="1" id="KW-0812">Transmembrane</keyword>
<sequence length="65" mass="7180">MRPSERQLLNWVFESAVVIVLAALGGQWLDKRLATGANCVSLLLLLAFALEGYSLYKIVKSADEK</sequence>
<organism evidence="2 3">
    <name type="scientific">Termititenax aidoneus</name>
    <dbReference type="NCBI Taxonomy" id="2218524"/>
    <lineage>
        <taxon>Bacteria</taxon>
        <taxon>Bacillati</taxon>
        <taxon>Candidatus Margulisiibacteriota</taxon>
        <taxon>Candidatus Termititenacia</taxon>
        <taxon>Candidatus Termititenacales</taxon>
        <taxon>Candidatus Termititenacaceae</taxon>
        <taxon>Candidatus Termititenax</taxon>
    </lineage>
</organism>
<protein>
    <submittedName>
        <fullName evidence="2">Uncharacterized protein</fullName>
    </submittedName>
</protein>
<evidence type="ECO:0000313" key="2">
    <source>
        <dbReference type="EMBL" id="GBR72638.1"/>
    </source>
</evidence>
<keyword evidence="1" id="KW-0472">Membrane</keyword>
<accession>A0A388T8V7</accession>
<gene>
    <name evidence="2" type="ORF">NO1_0142</name>
</gene>
<evidence type="ECO:0000313" key="3">
    <source>
        <dbReference type="Proteomes" id="UP000269352"/>
    </source>
</evidence>
<reference evidence="2 3" key="1">
    <citation type="journal article" date="2019" name="ISME J.">
        <title>Genome analyses of uncultured TG2/ZB3 bacteria in 'Margulisbacteria' specifically attached to ectosymbiotic spirochetes of protists in the termite gut.</title>
        <authorList>
            <person name="Utami Y.D."/>
            <person name="Kuwahara H."/>
            <person name="Igai K."/>
            <person name="Murakami T."/>
            <person name="Sugaya K."/>
            <person name="Morikawa T."/>
            <person name="Nagura Y."/>
            <person name="Yuki M."/>
            <person name="Deevong P."/>
            <person name="Inoue T."/>
            <person name="Kihara K."/>
            <person name="Lo N."/>
            <person name="Yamada A."/>
            <person name="Ohkuma M."/>
            <person name="Hongoh Y."/>
        </authorList>
    </citation>
    <scope>NUCLEOTIDE SEQUENCE [LARGE SCALE GENOMIC DNA]</scope>
    <source>
        <strain evidence="2">NkOx7-01</strain>
    </source>
</reference>
<dbReference type="Proteomes" id="UP000269352">
    <property type="component" value="Unassembled WGS sequence"/>
</dbReference>
<proteinExistence type="predicted"/>